<comment type="caution">
    <text evidence="3">The sequence shown here is derived from an EMBL/GenBank/DDBJ whole genome shotgun (WGS) entry which is preliminary data.</text>
</comment>
<dbReference type="PANTHER" id="PTHR33258">
    <property type="entry name" value="TRANSPOSASE INSL FOR INSERTION SEQUENCE ELEMENT IS186A-RELATED"/>
    <property type="match status" value="1"/>
</dbReference>
<sequence>MTPSATVDIGGLSDFVQPYRTLFRDRRLFAAFQAALSGILASGTTRLAQMARVAPGTGARPQAERRLRRLVHHDHQRSDLNADTLLNHIQTQGATRVAGSDEVIVVLDGSDLRKPHSQTLEYLDTVRDLRGQPVAGYRTLNAIGLTPDGRQTLLYHTLYSTLAPGFTSENTVVLQALEQLTRALRSAGVLRIIFVLDRGFDRLRILRRLRRLHVDFVIRARHLDRQTRLRPTGEGEPLHGALHRAPVTHVFELARPVKQGKRLIWRPTRTELRAQQVWLDDGRLPVRAVQLSFPTRPKGDEEGWVLLTSLPVSPGVDAGQVVRLYLRRWSIEDVFAWTKTSLGWEDVRLHDFQALRTLVAMSWVVAAYVFTLGETLDTPHVRLLAHLGGHVPHKNRPPGKKTLLLGLQRLAAAYLATQTARHWDQGVSGNDVLERLLGRH</sequence>
<dbReference type="RefSeq" id="WP_139404974.1">
    <property type="nucleotide sequence ID" value="NZ_JACHEW010000046.1"/>
</dbReference>
<feature type="domain" description="Transposase IS4-like" evidence="1">
    <location>
        <begin position="100"/>
        <end position="362"/>
    </location>
</feature>
<name>A0A5C4XIS2_9DEIO</name>
<dbReference type="EMBL" id="VDMO01000046">
    <property type="protein sequence ID" value="TNM63208.1"/>
    <property type="molecule type" value="Genomic_DNA"/>
</dbReference>
<dbReference type="OrthoDB" id="63993at2"/>
<dbReference type="GO" id="GO:0006313">
    <property type="term" value="P:DNA transposition"/>
    <property type="evidence" value="ECO:0007669"/>
    <property type="project" value="InterPro"/>
</dbReference>
<evidence type="ECO:0000313" key="2">
    <source>
        <dbReference type="EMBL" id="MBB6018845.1"/>
    </source>
</evidence>
<accession>A0A5C4XIS2</accession>
<dbReference type="InterPro" id="IPR002559">
    <property type="entry name" value="Transposase_11"/>
</dbReference>
<dbReference type="AlphaFoldDB" id="A0A5C4XIS2"/>
<dbReference type="Gene3D" id="3.90.350.10">
    <property type="entry name" value="Transposase Inhibitor Protein From Tn5, Chain A, domain 1"/>
    <property type="match status" value="1"/>
</dbReference>
<dbReference type="PANTHER" id="PTHR33258:SF1">
    <property type="entry name" value="TRANSPOSASE INSL FOR INSERTION SEQUENCE ELEMENT IS186A-RELATED"/>
    <property type="match status" value="1"/>
</dbReference>
<evidence type="ECO:0000313" key="4">
    <source>
        <dbReference type="Proteomes" id="UP000313988"/>
    </source>
</evidence>
<evidence type="ECO:0000313" key="3">
    <source>
        <dbReference type="EMBL" id="TNM63208.1"/>
    </source>
</evidence>
<evidence type="ECO:0000313" key="5">
    <source>
        <dbReference type="Proteomes" id="UP000629870"/>
    </source>
</evidence>
<dbReference type="Pfam" id="PF01609">
    <property type="entry name" value="DDE_Tnp_1"/>
    <property type="match status" value="1"/>
</dbReference>
<reference evidence="3 4" key="1">
    <citation type="submission" date="2019-06" db="EMBL/GenBank/DDBJ databases">
        <title>Genome sequence of Deinococcus radiopugnans ATCC 19172.</title>
        <authorList>
            <person name="Maclea K.S."/>
            <person name="Maynard C.R."/>
        </authorList>
    </citation>
    <scope>NUCLEOTIDE SEQUENCE [LARGE SCALE GENOMIC DNA]</scope>
    <source>
        <strain evidence="3 4">ATCC 19172</strain>
    </source>
</reference>
<dbReference type="GO" id="GO:0004803">
    <property type="term" value="F:transposase activity"/>
    <property type="evidence" value="ECO:0007669"/>
    <property type="project" value="InterPro"/>
</dbReference>
<dbReference type="InterPro" id="IPR012337">
    <property type="entry name" value="RNaseH-like_sf"/>
</dbReference>
<dbReference type="EMBL" id="JACHEW010000046">
    <property type="protein sequence ID" value="MBB6018845.1"/>
    <property type="molecule type" value="Genomic_DNA"/>
</dbReference>
<evidence type="ECO:0000259" key="1">
    <source>
        <dbReference type="Pfam" id="PF01609"/>
    </source>
</evidence>
<protein>
    <submittedName>
        <fullName evidence="3">Transposase</fullName>
    </submittedName>
</protein>
<organism evidence="3 4">
    <name type="scientific">Deinococcus radiopugnans ATCC 19172</name>
    <dbReference type="NCBI Taxonomy" id="585398"/>
    <lineage>
        <taxon>Bacteria</taxon>
        <taxon>Thermotogati</taxon>
        <taxon>Deinococcota</taxon>
        <taxon>Deinococci</taxon>
        <taxon>Deinococcales</taxon>
        <taxon>Deinococcaceae</taxon>
        <taxon>Deinococcus</taxon>
    </lineage>
</organism>
<reference evidence="2 5" key="2">
    <citation type="submission" date="2020-08" db="EMBL/GenBank/DDBJ databases">
        <title>Genomic Encyclopedia of Type Strains, Phase IV (KMG-IV): sequencing the most valuable type-strain genomes for metagenomic binning, comparative biology and taxonomic classification.</title>
        <authorList>
            <person name="Goeker M."/>
        </authorList>
    </citation>
    <scope>NUCLEOTIDE SEQUENCE [LARGE SCALE GENOMIC DNA]</scope>
    <source>
        <strain evidence="2 5">DSM 12027</strain>
    </source>
</reference>
<keyword evidence="5" id="KW-1185">Reference proteome</keyword>
<dbReference type="Proteomes" id="UP000629870">
    <property type="component" value="Unassembled WGS sequence"/>
</dbReference>
<dbReference type="Proteomes" id="UP000313988">
    <property type="component" value="Unassembled WGS sequence"/>
</dbReference>
<proteinExistence type="predicted"/>
<gene>
    <name evidence="3" type="ORF">FHR04_20170</name>
    <name evidence="2" type="ORF">HNQ04_004126</name>
</gene>
<dbReference type="GO" id="GO:0003677">
    <property type="term" value="F:DNA binding"/>
    <property type="evidence" value="ECO:0007669"/>
    <property type="project" value="InterPro"/>
</dbReference>
<dbReference type="SUPFAM" id="SSF53098">
    <property type="entry name" value="Ribonuclease H-like"/>
    <property type="match status" value="1"/>
</dbReference>